<reference evidence="4" key="3">
    <citation type="submission" date="2025-09" db="UniProtKB">
        <authorList>
            <consortium name="Ensembl"/>
        </authorList>
    </citation>
    <scope>IDENTIFICATION</scope>
</reference>
<feature type="region of interest" description="Disordered" evidence="3">
    <location>
        <begin position="458"/>
        <end position="518"/>
    </location>
</feature>
<dbReference type="PANTHER" id="PTHR46850">
    <property type="entry name" value="CHROMODOMAIN-HELICASE-DNA-BINDING PROTEIN 9"/>
    <property type="match status" value="1"/>
</dbReference>
<dbReference type="PROSITE" id="PS51192">
    <property type="entry name" value="HELICASE_ATP_BIND_1"/>
    <property type="match status" value="1"/>
</dbReference>
<evidence type="ECO:0000256" key="1">
    <source>
        <dbReference type="ARBA" id="ARBA00004123"/>
    </source>
</evidence>
<dbReference type="AlphaFoldDB" id="A0A8C3E421"/>
<accession>A0A8U7NKZ9</accession>
<dbReference type="Ensembl" id="ENSCMUT00000016257.2">
    <property type="protein sequence ID" value="ENSCMUP00000015128.2"/>
    <property type="gene ID" value="ENSCMUG00000009443.2"/>
</dbReference>
<dbReference type="Gene3D" id="3.40.50.10810">
    <property type="entry name" value="Tandem AAA-ATPase domain"/>
    <property type="match status" value="1"/>
</dbReference>
<evidence type="ECO:0000313" key="4">
    <source>
        <dbReference type="Ensembl" id="ENSCMUP00000015128.2"/>
    </source>
</evidence>
<comment type="catalytic activity">
    <reaction evidence="2">
        <text>ATP + H2O = ADP + phosphate + H(+)</text>
        <dbReference type="Rhea" id="RHEA:13065"/>
        <dbReference type="ChEBI" id="CHEBI:15377"/>
        <dbReference type="ChEBI" id="CHEBI:15378"/>
        <dbReference type="ChEBI" id="CHEBI:30616"/>
        <dbReference type="ChEBI" id="CHEBI:43474"/>
        <dbReference type="ChEBI" id="CHEBI:456216"/>
    </reaction>
</comment>
<sequence length="555" mass="61636">MGKWENEELRGKTLFFGKSEIEKRGFWGFFPQDEEPFNPDYVEVDRILDESHSVDKDNGEPVVYYLVKWCSLPYEDSTWELQEDVDEAKIAEFRRIQARHPELKRQPRPQAGAWKKLEASHEYKNHNQLREYQLEGVNWLLFNWYNRQNCILADEMGLGKTIQSIAFLQEVHGAGVRGPFLVIAPLSTITNWEREFGTWTGLNTIVYHGSLASRQMIQQYEMYCKDTKGRLIPGAYKFDALITTFEMILSDCPELREIEWRCVVIDEAHRLKNRHCKLLDSLKHMDLVSGVGVILGSRGAHLGAPEHTWAHLGTPGCTWVHLELTWVYLEKFGRGLGSFQGPREGSGGTWRSLGEVWGPGHGPGAHLELTWAHLGTPGHTWSSPGHTWAHLDTPGAHLGTPGHTWAHLCSPGLMQGMLLMTLGHPWDVPGDLLEVRGRFWCPQVCSPAFTCAHLRSPAGAQGAADGDAAAEHGGGALQPPALPGARPVPLRGRVPQGLRGPQNRGAGEGGHLGTAGHTWQGFRRHLGTSGRGFGVTWAHLGGAGRWGQGQECSGV</sequence>
<feature type="compositionally biased region" description="Low complexity" evidence="3">
    <location>
        <begin position="477"/>
        <end position="487"/>
    </location>
</feature>
<evidence type="ECO:0008006" key="6">
    <source>
        <dbReference type="Google" id="ProtNLM"/>
    </source>
</evidence>
<dbReference type="PANTHER" id="PTHR46850:SF1">
    <property type="entry name" value="CHROMODOMAIN-HELICASE-DNA-BINDING PROTEIN 9"/>
    <property type="match status" value="1"/>
</dbReference>
<dbReference type="InterPro" id="IPR051493">
    <property type="entry name" value="CHD"/>
</dbReference>
<evidence type="ECO:0000313" key="5">
    <source>
        <dbReference type="Proteomes" id="UP000694553"/>
    </source>
</evidence>
<dbReference type="CDD" id="cd18663">
    <property type="entry name" value="CD2_tandem_CHD5-9_like"/>
    <property type="match status" value="1"/>
</dbReference>
<organism evidence="4 5">
    <name type="scientific">Corvus moneduloides</name>
    <name type="common">New Caledonian crow</name>
    <dbReference type="NCBI Taxonomy" id="1196302"/>
    <lineage>
        <taxon>Eukaryota</taxon>
        <taxon>Metazoa</taxon>
        <taxon>Chordata</taxon>
        <taxon>Craniata</taxon>
        <taxon>Vertebrata</taxon>
        <taxon>Euteleostomi</taxon>
        <taxon>Archelosauria</taxon>
        <taxon>Archosauria</taxon>
        <taxon>Dinosauria</taxon>
        <taxon>Saurischia</taxon>
        <taxon>Theropoda</taxon>
        <taxon>Coelurosauria</taxon>
        <taxon>Aves</taxon>
        <taxon>Neognathae</taxon>
        <taxon>Neoaves</taxon>
        <taxon>Telluraves</taxon>
        <taxon>Australaves</taxon>
        <taxon>Passeriformes</taxon>
        <taxon>Corvoidea</taxon>
        <taxon>Corvidae</taxon>
        <taxon>Corvus</taxon>
    </lineage>
</organism>
<dbReference type="GO" id="GO:0005524">
    <property type="term" value="F:ATP binding"/>
    <property type="evidence" value="ECO:0007669"/>
    <property type="project" value="InterPro"/>
</dbReference>
<evidence type="ECO:0000256" key="2">
    <source>
        <dbReference type="ARBA" id="ARBA00049360"/>
    </source>
</evidence>
<dbReference type="FunFam" id="2.40.50.40:FF:000001">
    <property type="entry name" value="chromodomain-helicase-DNA-binding protein 8 isoform X4"/>
    <property type="match status" value="1"/>
</dbReference>
<dbReference type="Proteomes" id="UP000694553">
    <property type="component" value="Unassembled WGS sequence"/>
</dbReference>
<dbReference type="InterPro" id="IPR023780">
    <property type="entry name" value="Chromo_domain"/>
</dbReference>
<keyword evidence="5" id="KW-1185">Reference proteome</keyword>
<dbReference type="GO" id="GO:0005634">
    <property type="term" value="C:nucleus"/>
    <property type="evidence" value="ECO:0007669"/>
    <property type="project" value="UniProtKB-SubCell"/>
</dbReference>
<reference evidence="5" key="1">
    <citation type="submission" date="2019-10" db="EMBL/GenBank/DDBJ databases">
        <title>Corvus moneduloides (New Caledonian crow) genome, bCorMon1, primary haplotype.</title>
        <authorList>
            <person name="Rutz C."/>
            <person name="Fungtammasan C."/>
            <person name="Mountcastle J."/>
            <person name="Formenti G."/>
            <person name="Chow W."/>
            <person name="Howe K."/>
            <person name="Steele M.P."/>
            <person name="Fernandes J."/>
            <person name="Gilbert M.T.P."/>
            <person name="Fedrigo O."/>
            <person name="Jarvis E.D."/>
            <person name="Gemmell N."/>
        </authorList>
    </citation>
    <scope>NUCLEOTIDE SEQUENCE [LARGE SCALE GENOMIC DNA]</scope>
</reference>
<dbReference type="InterPro" id="IPR027417">
    <property type="entry name" value="P-loop_NTPase"/>
</dbReference>
<evidence type="ECO:0000256" key="3">
    <source>
        <dbReference type="SAM" id="MobiDB-lite"/>
    </source>
</evidence>
<dbReference type="SMART" id="SM00298">
    <property type="entry name" value="CHROMO"/>
    <property type="match status" value="1"/>
</dbReference>
<feature type="compositionally biased region" description="Low complexity" evidence="3">
    <location>
        <begin position="458"/>
        <end position="467"/>
    </location>
</feature>
<protein>
    <recommendedName>
        <fullName evidence="6">DNA helicase</fullName>
    </recommendedName>
</protein>
<dbReference type="Pfam" id="PF00176">
    <property type="entry name" value="SNF2-rel_dom"/>
    <property type="match status" value="1"/>
</dbReference>
<accession>A0A8C3E421</accession>
<reference evidence="4" key="2">
    <citation type="submission" date="2025-08" db="UniProtKB">
        <authorList>
            <consortium name="Ensembl"/>
        </authorList>
    </citation>
    <scope>IDENTIFICATION</scope>
</reference>
<dbReference type="Gene3D" id="2.40.50.40">
    <property type="match status" value="1"/>
</dbReference>
<name>A0A8C3E421_CORMO</name>
<dbReference type="SUPFAM" id="SSF54160">
    <property type="entry name" value="Chromo domain-like"/>
    <property type="match status" value="1"/>
</dbReference>
<dbReference type="InterPro" id="IPR016197">
    <property type="entry name" value="Chromo-like_dom_sf"/>
</dbReference>
<dbReference type="InterPro" id="IPR000330">
    <property type="entry name" value="SNF2_N"/>
</dbReference>
<dbReference type="Pfam" id="PF00385">
    <property type="entry name" value="Chromo"/>
    <property type="match status" value="1"/>
</dbReference>
<dbReference type="InterPro" id="IPR038718">
    <property type="entry name" value="SNF2-like_sf"/>
</dbReference>
<dbReference type="PROSITE" id="PS50013">
    <property type="entry name" value="CHROMO_2"/>
    <property type="match status" value="1"/>
</dbReference>
<proteinExistence type="predicted"/>
<dbReference type="SMART" id="SM00487">
    <property type="entry name" value="DEXDc"/>
    <property type="match status" value="1"/>
</dbReference>
<dbReference type="SUPFAM" id="SSF52540">
    <property type="entry name" value="P-loop containing nucleoside triphosphate hydrolases"/>
    <property type="match status" value="1"/>
</dbReference>
<comment type="subcellular location">
    <subcellularLocation>
        <location evidence="1">Nucleus</location>
    </subcellularLocation>
</comment>
<dbReference type="InterPro" id="IPR014001">
    <property type="entry name" value="Helicase_ATP-bd"/>
</dbReference>
<dbReference type="InterPro" id="IPR000953">
    <property type="entry name" value="Chromo/chromo_shadow_dom"/>
</dbReference>